<reference evidence="1 2" key="1">
    <citation type="submission" date="2015-05" db="EMBL/GenBank/DDBJ databases">
        <authorList>
            <person name="Wang D.B."/>
            <person name="Wang M."/>
        </authorList>
    </citation>
    <scope>NUCLEOTIDE SEQUENCE [LARGE SCALE GENOMIC DNA]</scope>
    <source>
        <strain evidence="1">VL1</strain>
    </source>
</reference>
<dbReference type="Proteomes" id="UP000044602">
    <property type="component" value="Unassembled WGS sequence"/>
</dbReference>
<name>A0A0G4M4I5_VERLO</name>
<keyword evidence="2" id="KW-1185">Reference proteome</keyword>
<evidence type="ECO:0000313" key="1">
    <source>
        <dbReference type="EMBL" id="CRK29179.1"/>
    </source>
</evidence>
<proteinExistence type="predicted"/>
<sequence>METVRIISDVGRGSVWCGGMTGHVTEPHRRSSACNPPGRDELTLYVSMGATSAGHILPHADDKTLFHSRELEHPGDG</sequence>
<accession>A0A0G4M4I5</accession>
<dbReference type="EMBL" id="CVQH01021062">
    <property type="protein sequence ID" value="CRK29179.1"/>
    <property type="molecule type" value="Genomic_DNA"/>
</dbReference>
<protein>
    <submittedName>
        <fullName evidence="1">Uncharacterized protein</fullName>
    </submittedName>
</protein>
<organism evidence="1 2">
    <name type="scientific">Verticillium longisporum</name>
    <name type="common">Verticillium dahliae var. longisporum</name>
    <dbReference type="NCBI Taxonomy" id="100787"/>
    <lineage>
        <taxon>Eukaryota</taxon>
        <taxon>Fungi</taxon>
        <taxon>Dikarya</taxon>
        <taxon>Ascomycota</taxon>
        <taxon>Pezizomycotina</taxon>
        <taxon>Sordariomycetes</taxon>
        <taxon>Hypocreomycetidae</taxon>
        <taxon>Glomerellales</taxon>
        <taxon>Plectosphaerellaceae</taxon>
        <taxon>Verticillium</taxon>
    </lineage>
</organism>
<dbReference type="AlphaFoldDB" id="A0A0G4M4I5"/>
<evidence type="ECO:0000313" key="2">
    <source>
        <dbReference type="Proteomes" id="UP000044602"/>
    </source>
</evidence>
<gene>
    <name evidence="1" type="ORF">BN1708_015514</name>
</gene>